<sequence length="32" mass="3885">MTDNNILIFMKNTNIVHFLNKNYFHIFSNNLI</sequence>
<protein>
    <submittedName>
        <fullName evidence="1">Uncharacterized protein</fullName>
    </submittedName>
</protein>
<evidence type="ECO:0000313" key="2">
    <source>
        <dbReference type="Proteomes" id="UP000000607"/>
    </source>
</evidence>
<dbReference type="HOGENOM" id="CLU_3390174_0_0_6"/>
<dbReference type="Proteomes" id="UP000000607">
    <property type="component" value="Chromosome"/>
</dbReference>
<dbReference type="EMBL" id="AE016827">
    <property type="protein sequence ID" value="AAU38901.1"/>
    <property type="molecule type" value="Genomic_DNA"/>
</dbReference>
<evidence type="ECO:0000313" key="1">
    <source>
        <dbReference type="EMBL" id="AAU38901.1"/>
    </source>
</evidence>
<gene>
    <name evidence="1" type="ordered locus">MS2294</name>
</gene>
<name>Q65Q59_MANSM</name>
<organism evidence="1 2">
    <name type="scientific">Mannheimia succiniciproducens (strain KCTC 0769BP / MBEL55E)</name>
    <dbReference type="NCBI Taxonomy" id="221988"/>
    <lineage>
        <taxon>Bacteria</taxon>
        <taxon>Pseudomonadati</taxon>
        <taxon>Pseudomonadota</taxon>
        <taxon>Gammaproteobacteria</taxon>
        <taxon>Pasteurellales</taxon>
        <taxon>Pasteurellaceae</taxon>
        <taxon>Basfia</taxon>
    </lineage>
</organism>
<proteinExistence type="predicted"/>
<dbReference type="AlphaFoldDB" id="Q65Q59"/>
<dbReference type="STRING" id="221988.MS2294"/>
<dbReference type="KEGG" id="msu:MS2294"/>
<accession>Q65Q59</accession>
<keyword evidence="2" id="KW-1185">Reference proteome</keyword>
<reference evidence="1 2" key="1">
    <citation type="journal article" date="2004" name="Nat. Biotechnol.">
        <title>The genome sequence of the capnophilic rumen bacterium Mannheimia succiniciproducens.</title>
        <authorList>
            <person name="Hong S.H."/>
            <person name="Kim J.S."/>
            <person name="Lee S.Y."/>
            <person name="In Y.H."/>
            <person name="Choi S.S."/>
            <person name="Rih J.-K."/>
            <person name="Kim C.H."/>
            <person name="Jeong H."/>
            <person name="Hur C.G."/>
            <person name="Kim J.J."/>
        </authorList>
    </citation>
    <scope>NUCLEOTIDE SEQUENCE [LARGE SCALE GENOMIC DNA]</scope>
    <source>
        <strain evidence="2">KCTC 0769BP / MBEL55E</strain>
    </source>
</reference>